<protein>
    <recommendedName>
        <fullName evidence="4">GLPGLI family protein</fullName>
    </recommendedName>
</protein>
<keyword evidence="1" id="KW-0732">Signal</keyword>
<gene>
    <name evidence="2" type="ORF">CLV81_2526</name>
</gene>
<dbReference type="OrthoDB" id="1448236at2"/>
<dbReference type="Proteomes" id="UP000237640">
    <property type="component" value="Unassembled WGS sequence"/>
</dbReference>
<evidence type="ECO:0000313" key="2">
    <source>
        <dbReference type="EMBL" id="PRX54130.1"/>
    </source>
</evidence>
<dbReference type="RefSeq" id="WP_106147511.1">
    <property type="nucleotide sequence ID" value="NZ_PVYX01000002.1"/>
</dbReference>
<reference evidence="2 3" key="1">
    <citation type="submission" date="2018-03" db="EMBL/GenBank/DDBJ databases">
        <title>Genomic Encyclopedia of Archaeal and Bacterial Type Strains, Phase II (KMG-II): from individual species to whole genera.</title>
        <authorList>
            <person name="Goeker M."/>
        </authorList>
    </citation>
    <scope>NUCLEOTIDE SEQUENCE [LARGE SCALE GENOMIC DNA]</scope>
    <source>
        <strain evidence="2 3">DSM 25027</strain>
    </source>
</reference>
<comment type="caution">
    <text evidence="2">The sequence shown here is derived from an EMBL/GenBank/DDBJ whole genome shotgun (WGS) entry which is preliminary data.</text>
</comment>
<feature type="chain" id="PRO_5015646707" description="GLPGLI family protein" evidence="1">
    <location>
        <begin position="20"/>
        <end position="78"/>
    </location>
</feature>
<organism evidence="2 3">
    <name type="scientific">Flagellimonas meridianipacifica</name>
    <dbReference type="NCBI Taxonomy" id="1080225"/>
    <lineage>
        <taxon>Bacteria</taxon>
        <taxon>Pseudomonadati</taxon>
        <taxon>Bacteroidota</taxon>
        <taxon>Flavobacteriia</taxon>
        <taxon>Flavobacteriales</taxon>
        <taxon>Flavobacteriaceae</taxon>
        <taxon>Flagellimonas</taxon>
    </lineage>
</organism>
<dbReference type="AlphaFoldDB" id="A0A2T0M9I2"/>
<accession>A0A2T0M9I2</accession>
<evidence type="ECO:0000313" key="3">
    <source>
        <dbReference type="Proteomes" id="UP000237640"/>
    </source>
</evidence>
<sequence length="78" mass="8816">MKAILTTIAVIFFGTLTMAQSASTETKVDTVAYTVTLDIQIDTDSKKETKVARLYRFKNSRIKKALSFRTKRNRAKLA</sequence>
<keyword evidence="3" id="KW-1185">Reference proteome</keyword>
<dbReference type="EMBL" id="PVYX01000002">
    <property type="protein sequence ID" value="PRX54130.1"/>
    <property type="molecule type" value="Genomic_DNA"/>
</dbReference>
<name>A0A2T0M9I2_9FLAO</name>
<evidence type="ECO:0008006" key="4">
    <source>
        <dbReference type="Google" id="ProtNLM"/>
    </source>
</evidence>
<proteinExistence type="predicted"/>
<evidence type="ECO:0000256" key="1">
    <source>
        <dbReference type="SAM" id="SignalP"/>
    </source>
</evidence>
<feature type="signal peptide" evidence="1">
    <location>
        <begin position="1"/>
        <end position="19"/>
    </location>
</feature>